<gene>
    <name evidence="1" type="ORF">SAMN05192549_11848</name>
</gene>
<evidence type="ECO:0000313" key="1">
    <source>
        <dbReference type="EMBL" id="SHN43740.1"/>
    </source>
</evidence>
<keyword evidence="2" id="KW-1185">Reference proteome</keyword>
<dbReference type="AlphaFoldDB" id="A0A1M7RC46"/>
<reference evidence="2" key="1">
    <citation type="submission" date="2016-11" db="EMBL/GenBank/DDBJ databases">
        <authorList>
            <person name="Varghese N."/>
            <person name="Submissions S."/>
        </authorList>
    </citation>
    <scope>NUCLEOTIDE SEQUENCE [LARGE SCALE GENOMIC DNA]</scope>
    <source>
        <strain evidence="2">Sac-22</strain>
    </source>
</reference>
<protein>
    <submittedName>
        <fullName evidence="1">Uncharacterized protein</fullName>
    </submittedName>
</protein>
<name>A0A1M7RC46_9BURK</name>
<dbReference type="STRING" id="551987.SAMN05192549_11848"/>
<sequence>MGVLSALNWMTFANRDWCTTCGKKMNERQKRSDECMANAVERGINILAVRNRTLAHNYMQYKRVPAAVIARVLDPTLPRRTASAEQAVSEALIPLPASDKNA</sequence>
<proteinExistence type="predicted"/>
<dbReference type="Proteomes" id="UP000184339">
    <property type="component" value="Unassembled WGS sequence"/>
</dbReference>
<accession>A0A1M7RC46</accession>
<dbReference type="RefSeq" id="WP_229255831.1">
    <property type="nucleotide sequence ID" value="NZ_FRCX01000018.1"/>
</dbReference>
<dbReference type="EMBL" id="FRCX01000018">
    <property type="protein sequence ID" value="SHN43740.1"/>
    <property type="molecule type" value="Genomic_DNA"/>
</dbReference>
<evidence type="ECO:0000313" key="2">
    <source>
        <dbReference type="Proteomes" id="UP000184339"/>
    </source>
</evidence>
<organism evidence="1 2">
    <name type="scientific">Duganella sacchari</name>
    <dbReference type="NCBI Taxonomy" id="551987"/>
    <lineage>
        <taxon>Bacteria</taxon>
        <taxon>Pseudomonadati</taxon>
        <taxon>Pseudomonadota</taxon>
        <taxon>Betaproteobacteria</taxon>
        <taxon>Burkholderiales</taxon>
        <taxon>Oxalobacteraceae</taxon>
        <taxon>Telluria group</taxon>
        <taxon>Duganella</taxon>
    </lineage>
</organism>